<evidence type="ECO:0000256" key="1">
    <source>
        <dbReference type="SAM" id="MobiDB-lite"/>
    </source>
</evidence>
<proteinExistence type="predicted"/>
<organism evidence="2 3">
    <name type="scientific">Vanilla planifolia</name>
    <name type="common">Vanilla</name>
    <dbReference type="NCBI Taxonomy" id="51239"/>
    <lineage>
        <taxon>Eukaryota</taxon>
        <taxon>Viridiplantae</taxon>
        <taxon>Streptophyta</taxon>
        <taxon>Embryophyta</taxon>
        <taxon>Tracheophyta</taxon>
        <taxon>Spermatophyta</taxon>
        <taxon>Magnoliopsida</taxon>
        <taxon>Liliopsida</taxon>
        <taxon>Asparagales</taxon>
        <taxon>Orchidaceae</taxon>
        <taxon>Vanilloideae</taxon>
        <taxon>Vanilleae</taxon>
        <taxon>Vanilla</taxon>
    </lineage>
</organism>
<dbReference type="Proteomes" id="UP000639772">
    <property type="component" value="Chromosome 6"/>
</dbReference>
<evidence type="ECO:0000313" key="3">
    <source>
        <dbReference type="Proteomes" id="UP000639772"/>
    </source>
</evidence>
<dbReference type="EMBL" id="JADCNM010000006">
    <property type="protein sequence ID" value="KAG0479089.1"/>
    <property type="molecule type" value="Genomic_DNA"/>
</dbReference>
<feature type="compositionally biased region" description="Basic and acidic residues" evidence="1">
    <location>
        <begin position="1"/>
        <end position="20"/>
    </location>
</feature>
<dbReference type="AlphaFoldDB" id="A0A835QUQ8"/>
<accession>A0A835QUQ8</accession>
<sequence length="108" mass="12257">MSDTTRGEDPSELTESRMRSSELGPLRSPGLASPNWRNRAVNQLARRCADGGLTADRKRRRSMRDVDFVGRLRIDILTMLPLKRRLENLILVKAPGSRVPRSSVEEEK</sequence>
<reference evidence="2 3" key="1">
    <citation type="journal article" date="2020" name="Nat. Food">
        <title>A phased Vanilla planifolia genome enables genetic improvement of flavour and production.</title>
        <authorList>
            <person name="Hasing T."/>
            <person name="Tang H."/>
            <person name="Brym M."/>
            <person name="Khazi F."/>
            <person name="Huang T."/>
            <person name="Chambers A.H."/>
        </authorList>
    </citation>
    <scope>NUCLEOTIDE SEQUENCE [LARGE SCALE GENOMIC DNA]</scope>
    <source>
        <tissue evidence="2">Leaf</tissue>
    </source>
</reference>
<comment type="caution">
    <text evidence="2">The sequence shown here is derived from an EMBL/GenBank/DDBJ whole genome shotgun (WGS) entry which is preliminary data.</text>
</comment>
<feature type="region of interest" description="Disordered" evidence="1">
    <location>
        <begin position="1"/>
        <end position="35"/>
    </location>
</feature>
<name>A0A835QUQ8_VANPL</name>
<gene>
    <name evidence="2" type="ORF">HPP92_013808</name>
</gene>
<protein>
    <submittedName>
        <fullName evidence="2">Uncharacterized protein</fullName>
    </submittedName>
</protein>
<evidence type="ECO:0000313" key="2">
    <source>
        <dbReference type="EMBL" id="KAG0479089.1"/>
    </source>
</evidence>